<dbReference type="Proteomes" id="UP000784294">
    <property type="component" value="Unassembled WGS sequence"/>
</dbReference>
<proteinExistence type="predicted"/>
<accession>A0A3S5FHD3</accession>
<feature type="region of interest" description="Disordered" evidence="1">
    <location>
        <begin position="91"/>
        <end position="121"/>
    </location>
</feature>
<dbReference type="EMBL" id="CAAALY010284778">
    <property type="protein sequence ID" value="VEL43747.1"/>
    <property type="molecule type" value="Genomic_DNA"/>
</dbReference>
<protein>
    <submittedName>
        <fullName evidence="2">Uncharacterized protein</fullName>
    </submittedName>
</protein>
<feature type="compositionally biased region" description="Basic and acidic residues" evidence="1">
    <location>
        <begin position="91"/>
        <end position="111"/>
    </location>
</feature>
<keyword evidence="3" id="KW-1185">Reference proteome</keyword>
<name>A0A3S5FHD3_9PLAT</name>
<dbReference type="AlphaFoldDB" id="A0A3S5FHD3"/>
<gene>
    <name evidence="2" type="ORF">PXEA_LOCUS37187</name>
</gene>
<evidence type="ECO:0000313" key="2">
    <source>
        <dbReference type="EMBL" id="VEL43747.1"/>
    </source>
</evidence>
<feature type="non-terminal residue" evidence="2">
    <location>
        <position position="121"/>
    </location>
</feature>
<evidence type="ECO:0000313" key="3">
    <source>
        <dbReference type="Proteomes" id="UP000784294"/>
    </source>
</evidence>
<evidence type="ECO:0000256" key="1">
    <source>
        <dbReference type="SAM" id="MobiDB-lite"/>
    </source>
</evidence>
<organism evidence="2 3">
    <name type="scientific">Protopolystoma xenopodis</name>
    <dbReference type="NCBI Taxonomy" id="117903"/>
    <lineage>
        <taxon>Eukaryota</taxon>
        <taxon>Metazoa</taxon>
        <taxon>Spiralia</taxon>
        <taxon>Lophotrochozoa</taxon>
        <taxon>Platyhelminthes</taxon>
        <taxon>Monogenea</taxon>
        <taxon>Polyopisthocotylea</taxon>
        <taxon>Polystomatidea</taxon>
        <taxon>Polystomatidae</taxon>
        <taxon>Protopolystoma</taxon>
    </lineage>
</organism>
<reference evidence="2" key="1">
    <citation type="submission" date="2018-11" db="EMBL/GenBank/DDBJ databases">
        <authorList>
            <consortium name="Pathogen Informatics"/>
        </authorList>
    </citation>
    <scope>NUCLEOTIDE SEQUENCE</scope>
</reference>
<sequence>MSYWTTRGWHQPFWFGPTPVELPVGRSPRHLTAQSAPTSWQLNLVPSLRTREGSEAGWWAERDGYLKNSRPRGLRQTKVGQAGQERLAALEEGEKERLDYQQGQDDRDRIRGANFKRISKR</sequence>
<comment type="caution">
    <text evidence="2">The sequence shown here is derived from an EMBL/GenBank/DDBJ whole genome shotgun (WGS) entry which is preliminary data.</text>
</comment>